<evidence type="ECO:0000256" key="1">
    <source>
        <dbReference type="SAM" id="MobiDB-lite"/>
    </source>
</evidence>
<proteinExistence type="predicted"/>
<accession>A0ABT4UT32</accession>
<protein>
    <recommendedName>
        <fullName evidence="4">AAA domain-containing protein</fullName>
    </recommendedName>
</protein>
<reference evidence="2 3" key="1">
    <citation type="submission" date="2022-11" db="EMBL/GenBank/DDBJ databases">
        <title>Draft genome sequence of Saccharopolyspora sp. WRP15-2 isolated from rhizosphere soils of wild rice in Thailand.</title>
        <authorList>
            <person name="Duangmal K."/>
            <person name="Kammanee S."/>
            <person name="Muangham S."/>
        </authorList>
    </citation>
    <scope>NUCLEOTIDE SEQUENCE [LARGE SCALE GENOMIC DNA]</scope>
    <source>
        <strain evidence="2 3">WRP15-2</strain>
    </source>
</reference>
<keyword evidence="3" id="KW-1185">Reference proteome</keyword>
<dbReference type="InterPro" id="IPR027417">
    <property type="entry name" value="P-loop_NTPase"/>
</dbReference>
<name>A0ABT4UT32_9PSEU</name>
<feature type="region of interest" description="Disordered" evidence="1">
    <location>
        <begin position="484"/>
        <end position="510"/>
    </location>
</feature>
<sequence>MSEQHEMVRRAIAAGLRQATPPPNARTFNVPAVRPGDPQGLRYARAALRSECDELAATGQGGRNEKLNTAAWKMGRYVGAGLIDEPEVIDALWSAARTAGLGDTEIARTVTRAAHDGTTTPKEVHLEPVDDIAPAYVLEPSTDVAAGPDDAEQPERRTWAPIDLGPVLDGTYQPPEAGLLVRDDSHGLLYPAHIHWFHGESESGKSWVAQITAARTLVDGGRVLYIDHESSASEVVGRLLSLGVPATAIRDRFDYVQPEVAALREAETYAELLSRSYEFAVVDGVTEALVLNMAKSVDNDEIAAWMRVVPRAIARYTGAAVVCIDHVAKGEESRGRFAIGGQHKMAGVDGAAYVVEPAEPLGKGMRGVLVLRIAKDRPGAIRPHCGKWRKSDRTQEAARVIVDSTRAGQTLVTIEPPEQDNGGGFKPTALMERVSRFIEDHPMASQRMILTAVTGKDEYVKAAIEHLIYDGYVTRSTVGSATVHQSVKPYRERGDTDFDGDSDDDHEKAG</sequence>
<evidence type="ECO:0000313" key="2">
    <source>
        <dbReference type="EMBL" id="MDA3624279.1"/>
    </source>
</evidence>
<dbReference type="Proteomes" id="UP001210380">
    <property type="component" value="Unassembled WGS sequence"/>
</dbReference>
<dbReference type="EMBL" id="JAQGLA010000002">
    <property type="protein sequence ID" value="MDA3624279.1"/>
    <property type="molecule type" value="Genomic_DNA"/>
</dbReference>
<organism evidence="2 3">
    <name type="scientific">Saccharopolyspora oryzae</name>
    <dbReference type="NCBI Taxonomy" id="2997343"/>
    <lineage>
        <taxon>Bacteria</taxon>
        <taxon>Bacillati</taxon>
        <taxon>Actinomycetota</taxon>
        <taxon>Actinomycetes</taxon>
        <taxon>Pseudonocardiales</taxon>
        <taxon>Pseudonocardiaceae</taxon>
        <taxon>Saccharopolyspora</taxon>
    </lineage>
</organism>
<gene>
    <name evidence="2" type="ORF">OU415_02455</name>
</gene>
<dbReference type="Gene3D" id="3.40.50.300">
    <property type="entry name" value="P-loop containing nucleotide triphosphate hydrolases"/>
    <property type="match status" value="1"/>
</dbReference>
<evidence type="ECO:0000313" key="3">
    <source>
        <dbReference type="Proteomes" id="UP001210380"/>
    </source>
</evidence>
<dbReference type="SUPFAM" id="SSF52540">
    <property type="entry name" value="P-loop containing nucleoside triphosphate hydrolases"/>
    <property type="match status" value="1"/>
</dbReference>
<evidence type="ECO:0008006" key="4">
    <source>
        <dbReference type="Google" id="ProtNLM"/>
    </source>
</evidence>
<comment type="caution">
    <text evidence="2">The sequence shown here is derived from an EMBL/GenBank/DDBJ whole genome shotgun (WGS) entry which is preliminary data.</text>
</comment>
<dbReference type="RefSeq" id="WP_270946842.1">
    <property type="nucleotide sequence ID" value="NZ_JAQGLA010000002.1"/>
</dbReference>